<dbReference type="STRING" id="1194090.SAMN05443144_12861"/>
<protein>
    <recommendedName>
        <fullName evidence="2 7">Beta-lactamase</fullName>
        <ecNumber evidence="2 7">3.5.2.6</ecNumber>
    </recommendedName>
</protein>
<proteinExistence type="inferred from homology"/>
<dbReference type="Pfam" id="PF00905">
    <property type="entry name" value="Transpeptidase"/>
    <property type="match status" value="1"/>
</dbReference>
<dbReference type="Gene3D" id="3.40.710.10">
    <property type="entry name" value="DD-peptidase/beta-lactamase superfamily"/>
    <property type="match status" value="1"/>
</dbReference>
<dbReference type="GO" id="GO:0008658">
    <property type="term" value="F:penicillin binding"/>
    <property type="evidence" value="ECO:0007669"/>
    <property type="project" value="InterPro"/>
</dbReference>
<comment type="similarity">
    <text evidence="1 7">Belongs to the class-D beta-lactamase family.</text>
</comment>
<dbReference type="PROSITE" id="PS00337">
    <property type="entry name" value="BETA_LACTAMASE_D"/>
    <property type="match status" value="1"/>
</dbReference>
<dbReference type="GO" id="GO:0008800">
    <property type="term" value="F:beta-lactamase activity"/>
    <property type="evidence" value="ECO:0007669"/>
    <property type="project" value="UniProtKB-UniRule"/>
</dbReference>
<evidence type="ECO:0000256" key="5">
    <source>
        <dbReference type="ARBA" id="ARBA00023251"/>
    </source>
</evidence>
<sequence>MVSFGQDFNRHFNSLHLNGSTTIYDYNNKKWIFTDSLDAEKGTLPASTFKIPNSLIILESKVVANEKEIIKWDGTEKSHLGMVIEAWNQDTDLETAFKNSTVWFYVEASKKIKREQYIRTLQKLNYGNGNLKEKGNDFWNYGDFTVTPKNQIEYLIKLYENRLPFSKKNISIVKRIMISESSDSLTFRGKTGWTRKNGQDIGWWVGYLETNDNVYFFATRLTKDKNEKNPDFLSGRKEVTKRILKEIQAY</sequence>
<keyword evidence="5 7" id="KW-0046">Antibiotic resistance</keyword>
<gene>
    <name evidence="9" type="ORF">SAMN05443144_12861</name>
</gene>
<keyword evidence="4 7" id="KW-0378">Hydrolase</keyword>
<evidence type="ECO:0000256" key="7">
    <source>
        <dbReference type="RuleBase" id="RU361140"/>
    </source>
</evidence>
<dbReference type="EMBL" id="FQUS01000028">
    <property type="protein sequence ID" value="SHG44757.1"/>
    <property type="molecule type" value="Genomic_DNA"/>
</dbReference>
<dbReference type="InterPro" id="IPR012338">
    <property type="entry name" value="Beta-lactam/transpept-like"/>
</dbReference>
<reference evidence="9 10" key="1">
    <citation type="submission" date="2016-11" db="EMBL/GenBank/DDBJ databases">
        <authorList>
            <person name="Jaros S."/>
            <person name="Januszkiewicz K."/>
            <person name="Wedrychowicz H."/>
        </authorList>
    </citation>
    <scope>NUCLEOTIDE SEQUENCE [LARGE SCALE GENOMIC DNA]</scope>
    <source>
        <strain evidence="9 10">DSM 21986</strain>
    </source>
</reference>
<comment type="catalytic activity">
    <reaction evidence="7">
        <text>a beta-lactam + H2O = a substituted beta-amino acid</text>
        <dbReference type="Rhea" id="RHEA:20401"/>
        <dbReference type="ChEBI" id="CHEBI:15377"/>
        <dbReference type="ChEBI" id="CHEBI:35627"/>
        <dbReference type="ChEBI" id="CHEBI:140347"/>
        <dbReference type="EC" id="3.5.2.6"/>
    </reaction>
</comment>
<evidence type="ECO:0000259" key="8">
    <source>
        <dbReference type="Pfam" id="PF00905"/>
    </source>
</evidence>
<keyword evidence="3" id="KW-0732">Signal</keyword>
<keyword evidence="10" id="KW-1185">Reference proteome</keyword>
<dbReference type="GO" id="GO:0017001">
    <property type="term" value="P:antibiotic catabolic process"/>
    <property type="evidence" value="ECO:0007669"/>
    <property type="project" value="InterPro"/>
</dbReference>
<accession>A0A1M5JW07</accession>
<dbReference type="EC" id="3.5.2.6" evidence="2 7"/>
<evidence type="ECO:0000256" key="2">
    <source>
        <dbReference type="ARBA" id="ARBA00012865"/>
    </source>
</evidence>
<evidence type="ECO:0000313" key="9">
    <source>
        <dbReference type="EMBL" id="SHG44757.1"/>
    </source>
</evidence>
<evidence type="ECO:0000256" key="3">
    <source>
        <dbReference type="ARBA" id="ARBA00022729"/>
    </source>
</evidence>
<feature type="domain" description="Penicillin-binding protein transpeptidase" evidence="8">
    <location>
        <begin position="26"/>
        <end position="244"/>
    </location>
</feature>
<dbReference type="SUPFAM" id="SSF56601">
    <property type="entry name" value="beta-lactamase/transpeptidase-like"/>
    <property type="match status" value="1"/>
</dbReference>
<evidence type="ECO:0000256" key="1">
    <source>
        <dbReference type="ARBA" id="ARBA00007898"/>
    </source>
</evidence>
<dbReference type="Proteomes" id="UP000184041">
    <property type="component" value="Unassembled WGS sequence"/>
</dbReference>
<dbReference type="InterPro" id="IPR002137">
    <property type="entry name" value="Beta-lactam_class-D_AS"/>
</dbReference>
<name>A0A1M5JW07_9BACT</name>
<evidence type="ECO:0000256" key="6">
    <source>
        <dbReference type="PIRSR" id="PIRSR602137-50"/>
    </source>
</evidence>
<feature type="modified residue" description="N6-carboxylysine" evidence="6">
    <location>
        <position position="50"/>
    </location>
</feature>
<feature type="active site" description="Acyl-ester intermediate" evidence="6">
    <location>
        <position position="47"/>
    </location>
</feature>
<dbReference type="AlphaFoldDB" id="A0A1M5JW07"/>
<evidence type="ECO:0000313" key="10">
    <source>
        <dbReference type="Proteomes" id="UP000184041"/>
    </source>
</evidence>
<dbReference type="GO" id="GO:0046677">
    <property type="term" value="P:response to antibiotic"/>
    <property type="evidence" value="ECO:0007669"/>
    <property type="project" value="UniProtKB-UniRule"/>
</dbReference>
<organism evidence="9 10">
    <name type="scientific">Fodinibius roseus</name>
    <dbReference type="NCBI Taxonomy" id="1194090"/>
    <lineage>
        <taxon>Bacteria</taxon>
        <taxon>Pseudomonadati</taxon>
        <taxon>Balneolota</taxon>
        <taxon>Balneolia</taxon>
        <taxon>Balneolales</taxon>
        <taxon>Balneolaceae</taxon>
        <taxon>Fodinibius</taxon>
    </lineage>
</organism>
<dbReference type="InterPro" id="IPR001460">
    <property type="entry name" value="PCN-bd_Tpept"/>
</dbReference>
<evidence type="ECO:0000256" key="4">
    <source>
        <dbReference type="ARBA" id="ARBA00022801"/>
    </source>
</evidence>